<proteinExistence type="predicted"/>
<dbReference type="AlphaFoldDB" id="A0A7R7GPT3"/>
<dbReference type="RefSeq" id="WP_053093997.1">
    <property type="nucleotide sequence ID" value="NZ_AP024237.1"/>
</dbReference>
<name>A0A7R7GPT3_9MYCO</name>
<feature type="region of interest" description="Disordered" evidence="1">
    <location>
        <begin position="179"/>
        <end position="205"/>
    </location>
</feature>
<gene>
    <name evidence="2" type="ORF">MHEC_02810</name>
</gene>
<protein>
    <recommendedName>
        <fullName evidence="4">ESX-1 secretion-associated protein EspA/EspE-like domain-containing protein</fullName>
    </recommendedName>
</protein>
<feature type="compositionally biased region" description="Low complexity" evidence="1">
    <location>
        <begin position="479"/>
        <end position="488"/>
    </location>
</feature>
<feature type="region of interest" description="Disordered" evidence="1">
    <location>
        <begin position="275"/>
        <end position="297"/>
    </location>
</feature>
<feature type="region of interest" description="Disordered" evidence="1">
    <location>
        <begin position="123"/>
        <end position="142"/>
    </location>
</feature>
<dbReference type="Proteomes" id="UP000595446">
    <property type="component" value="Chromosome"/>
</dbReference>
<feature type="compositionally biased region" description="Low complexity" evidence="1">
    <location>
        <begin position="331"/>
        <end position="343"/>
    </location>
</feature>
<evidence type="ECO:0008006" key="4">
    <source>
        <dbReference type="Google" id="ProtNLM"/>
    </source>
</evidence>
<feature type="region of interest" description="Disordered" evidence="1">
    <location>
        <begin position="465"/>
        <end position="488"/>
    </location>
</feature>
<keyword evidence="3" id="KW-1185">Reference proteome</keyword>
<evidence type="ECO:0000313" key="3">
    <source>
        <dbReference type="Proteomes" id="UP000595446"/>
    </source>
</evidence>
<evidence type="ECO:0000313" key="2">
    <source>
        <dbReference type="EMBL" id="BCO33848.1"/>
    </source>
</evidence>
<evidence type="ECO:0000256" key="1">
    <source>
        <dbReference type="SAM" id="MobiDB-lite"/>
    </source>
</evidence>
<organism evidence="2 3">
    <name type="scientific">Mycobacterium heckeshornense</name>
    <dbReference type="NCBI Taxonomy" id="110505"/>
    <lineage>
        <taxon>Bacteria</taxon>
        <taxon>Bacillati</taxon>
        <taxon>Actinomycetota</taxon>
        <taxon>Actinomycetes</taxon>
        <taxon>Mycobacteriales</taxon>
        <taxon>Mycobacteriaceae</taxon>
        <taxon>Mycobacterium</taxon>
    </lineage>
</organism>
<dbReference type="EMBL" id="AP024237">
    <property type="protein sequence ID" value="BCO33848.1"/>
    <property type="molecule type" value="Genomic_DNA"/>
</dbReference>
<reference evidence="2 3" key="1">
    <citation type="submission" date="2020-12" db="EMBL/GenBank/DDBJ databases">
        <title>Complete genome sequence of Mycobacterium heckeshornense JCM 15655T, closely related to a pathogenic non-tuberculous mycobacterial species Mycobacterium xenopi.</title>
        <authorList>
            <person name="Yoshida M."/>
            <person name="Fukano H."/>
            <person name="Asakura T."/>
            <person name="Suzuki M."/>
            <person name="Hoshino Y."/>
        </authorList>
    </citation>
    <scope>NUCLEOTIDE SEQUENCE [LARGE SCALE GENOMIC DNA]</scope>
    <source>
        <strain evidence="2 3">JCM 15655</strain>
    </source>
</reference>
<feature type="region of interest" description="Disordered" evidence="1">
    <location>
        <begin position="322"/>
        <end position="343"/>
    </location>
</feature>
<sequence length="488" mass="52894">MAGVPGGWPTLSELKASTFDHLGRFADWCERIAGVEETLQRLAREVRAPGGAEWEGEAADAAIAQAEMDVCRARPFLWSAADAAVIARNGQDMLEAGRRAVLDAVDDAERDGFRVGEDYSVADTHSASTREQHAQRQAQAQSHANFIRHRLGHLVAHDQHITGELQTVSADWGSLNFEQSGGARPLDNKTLKEAPGNAADEGKRRQNQIDAFKQVFGREPVSAADWDTAAALDPHSYDPKYQGVPPEIRVVRINPVPGQGEVRVSQWIEQRDVTSNPLPPFTRDLGDNRRASPNFDPENARVTTYIDYENGIVVMRQNPSVQETDGGGPGQVKVGVPQGTVTQLPDGSVRIKYDAGNPFAPGFSRNPPEPFHPWTVNGDLVFTPGPQGVHVDGTRTDYPSMEVYQDLPNGSTHTVLIDPAQVGDSGGPALNLPRHHDVGIGGRAFEPFDRGTWNPRYDIRVPLPATDFGPVSSPPSVPTPRSGPGIPA</sequence>
<accession>A0A7R7GPT3</accession>